<keyword evidence="1" id="KW-0732">Signal</keyword>
<reference evidence="2 3" key="1">
    <citation type="submission" date="2014-05" db="EMBL/GenBank/DDBJ databases">
        <title>Complete genome sequence of the Streptomyces mutabilis TRM45540.</title>
        <authorList>
            <person name="Luo X."/>
            <person name="Zhang L."/>
        </authorList>
    </citation>
    <scope>NUCLEOTIDE SEQUENCE [LARGE SCALE GENOMIC DNA]</scope>
    <source>
        <strain evidence="2 3">TRM45540</strain>
    </source>
</reference>
<protein>
    <submittedName>
        <fullName evidence="2">Uncharacterized protein</fullName>
    </submittedName>
</protein>
<comment type="caution">
    <text evidence="2">The sequence shown here is derived from an EMBL/GenBank/DDBJ whole genome shotgun (WGS) entry which is preliminary data.</text>
</comment>
<keyword evidence="3" id="KW-1185">Reference proteome</keyword>
<dbReference type="AlphaFoldDB" id="A0A086N5F1"/>
<dbReference type="EMBL" id="JNFQ01000001">
    <property type="protein sequence ID" value="KFG76369.1"/>
    <property type="molecule type" value="Genomic_DNA"/>
</dbReference>
<feature type="chain" id="PRO_5039076393" evidence="1">
    <location>
        <begin position="23"/>
        <end position="73"/>
    </location>
</feature>
<proteinExistence type="predicted"/>
<name>A0A086N5F1_9ACTN</name>
<organism evidence="2 3">
    <name type="scientific">Streptomyces mutabilis</name>
    <dbReference type="NCBI Taxonomy" id="67332"/>
    <lineage>
        <taxon>Bacteria</taxon>
        <taxon>Bacillati</taxon>
        <taxon>Actinomycetota</taxon>
        <taxon>Actinomycetes</taxon>
        <taxon>Kitasatosporales</taxon>
        <taxon>Streptomycetaceae</taxon>
        <taxon>Streptomyces</taxon>
    </lineage>
</organism>
<gene>
    <name evidence="2" type="ORF">FM21_09765</name>
</gene>
<sequence>MGISLGTRIAGLFLAGTAAVIAAPRAAGEVGPPDRTQDATALDVRVRYGGTDVVREDAFVLAAPDPLTPSASP</sequence>
<evidence type="ECO:0000313" key="2">
    <source>
        <dbReference type="EMBL" id="KFG76369.1"/>
    </source>
</evidence>
<accession>A0A086N5F1</accession>
<evidence type="ECO:0000256" key="1">
    <source>
        <dbReference type="SAM" id="SignalP"/>
    </source>
</evidence>
<dbReference type="Proteomes" id="UP000029095">
    <property type="component" value="Unassembled WGS sequence"/>
</dbReference>
<dbReference type="HOGENOM" id="CLU_2703334_0_0_11"/>
<feature type="signal peptide" evidence="1">
    <location>
        <begin position="1"/>
        <end position="22"/>
    </location>
</feature>
<dbReference type="RefSeq" id="WP_043374775.1">
    <property type="nucleotide sequence ID" value="NZ_KN039946.1"/>
</dbReference>
<evidence type="ECO:0000313" key="3">
    <source>
        <dbReference type="Proteomes" id="UP000029095"/>
    </source>
</evidence>